<keyword evidence="2 3" id="KW-0408">Iron</keyword>
<name>A0A9W7ENP0_9STRA</name>
<comment type="caution">
    <text evidence="6">The sequence shown here is derived from an EMBL/GenBank/DDBJ whole genome shotgun (WGS) entry which is preliminary data.</text>
</comment>
<feature type="chain" id="PRO_5040783168" description="Fe2OG dioxygenase domain-containing protein" evidence="4">
    <location>
        <begin position="21"/>
        <end position="366"/>
    </location>
</feature>
<keyword evidence="3" id="KW-0560">Oxidoreductase</keyword>
<sequence>MRNIAAVVVCFALAPHNAESLEDSVCEDLEPPIIDLFGSTLDSGAILDATLSGTGSGVFYLSNCGYLCDLMALESEGAFEDSLSGLFNAGRSDLSSWSSKSNSRGYIKAGGESGVRSKFYEVKEGYEYGCSQLKDDASRRNKWPRMLPQDTIVSLDSLFEELQALKNLLIEKVFAPYLNTKATTVLNPEDWERGRSIDLVRLFNYLECDNSSYLPELGSSPHTDWGLITIILQPPSSPPALQLHHLETGTWVDVPPKAGTVVVNAGDFLQILSHVNHEVDETFRSPLHRVQHCGDTGGARKSVVFFSYPRPEMSLHLIKNDIVKKVTKASRSSEEHHNTLLAEDYSKYDYFGDWINEKWKGVSTET</sequence>
<keyword evidence="4" id="KW-0732">Signal</keyword>
<evidence type="ECO:0000256" key="1">
    <source>
        <dbReference type="ARBA" id="ARBA00022723"/>
    </source>
</evidence>
<dbReference type="SUPFAM" id="SSF51197">
    <property type="entry name" value="Clavaminate synthase-like"/>
    <property type="match status" value="1"/>
</dbReference>
<evidence type="ECO:0000259" key="5">
    <source>
        <dbReference type="PROSITE" id="PS51471"/>
    </source>
</evidence>
<dbReference type="InterPro" id="IPR044861">
    <property type="entry name" value="IPNS-like_FE2OG_OXY"/>
</dbReference>
<dbReference type="GO" id="GO:0046872">
    <property type="term" value="F:metal ion binding"/>
    <property type="evidence" value="ECO:0007669"/>
    <property type="project" value="UniProtKB-KW"/>
</dbReference>
<dbReference type="InterPro" id="IPR027443">
    <property type="entry name" value="IPNS-like_sf"/>
</dbReference>
<evidence type="ECO:0000313" key="6">
    <source>
        <dbReference type="EMBL" id="GMH84425.1"/>
    </source>
</evidence>
<evidence type="ECO:0000256" key="4">
    <source>
        <dbReference type="SAM" id="SignalP"/>
    </source>
</evidence>
<dbReference type="GO" id="GO:0016491">
    <property type="term" value="F:oxidoreductase activity"/>
    <property type="evidence" value="ECO:0007669"/>
    <property type="project" value="UniProtKB-KW"/>
</dbReference>
<protein>
    <recommendedName>
        <fullName evidence="5">Fe2OG dioxygenase domain-containing protein</fullName>
    </recommendedName>
</protein>
<gene>
    <name evidence="6" type="ORF">TrVE_jg5156</name>
</gene>
<dbReference type="Pfam" id="PF03171">
    <property type="entry name" value="2OG-FeII_Oxy"/>
    <property type="match status" value="1"/>
</dbReference>
<dbReference type="InterPro" id="IPR005123">
    <property type="entry name" value="Oxoglu/Fe-dep_dioxygenase_dom"/>
</dbReference>
<comment type="similarity">
    <text evidence="3">Belongs to the iron/ascorbate-dependent oxidoreductase family.</text>
</comment>
<keyword evidence="7" id="KW-1185">Reference proteome</keyword>
<dbReference type="InterPro" id="IPR050295">
    <property type="entry name" value="Plant_2OG-oxidoreductases"/>
</dbReference>
<dbReference type="Proteomes" id="UP001165160">
    <property type="component" value="Unassembled WGS sequence"/>
</dbReference>
<dbReference type="PANTHER" id="PTHR47991">
    <property type="entry name" value="OXOGLUTARATE/IRON-DEPENDENT DIOXYGENASE"/>
    <property type="match status" value="1"/>
</dbReference>
<reference evidence="7" key="1">
    <citation type="journal article" date="2023" name="Commun. Biol.">
        <title>Genome analysis of Parmales, the sister group of diatoms, reveals the evolutionary specialization of diatoms from phago-mixotrophs to photoautotrophs.</title>
        <authorList>
            <person name="Ban H."/>
            <person name="Sato S."/>
            <person name="Yoshikawa S."/>
            <person name="Yamada K."/>
            <person name="Nakamura Y."/>
            <person name="Ichinomiya M."/>
            <person name="Sato N."/>
            <person name="Blanc-Mathieu R."/>
            <person name="Endo H."/>
            <person name="Kuwata A."/>
            <person name="Ogata H."/>
        </authorList>
    </citation>
    <scope>NUCLEOTIDE SEQUENCE [LARGE SCALE GENOMIC DNA]</scope>
    <source>
        <strain evidence="7">NIES 3699</strain>
    </source>
</reference>
<evidence type="ECO:0000256" key="3">
    <source>
        <dbReference type="RuleBase" id="RU003682"/>
    </source>
</evidence>
<accession>A0A9W7ENP0</accession>
<dbReference type="AlphaFoldDB" id="A0A9W7ENP0"/>
<feature type="domain" description="Fe2OG dioxygenase" evidence="5">
    <location>
        <begin position="196"/>
        <end position="309"/>
    </location>
</feature>
<keyword evidence="1 3" id="KW-0479">Metal-binding</keyword>
<dbReference type="Gene3D" id="2.60.120.330">
    <property type="entry name" value="B-lactam Antibiotic, Isopenicillin N Synthase, Chain"/>
    <property type="match status" value="1"/>
</dbReference>
<evidence type="ECO:0000313" key="7">
    <source>
        <dbReference type="Proteomes" id="UP001165160"/>
    </source>
</evidence>
<dbReference type="PROSITE" id="PS51471">
    <property type="entry name" value="FE2OG_OXY"/>
    <property type="match status" value="1"/>
</dbReference>
<evidence type="ECO:0000256" key="2">
    <source>
        <dbReference type="ARBA" id="ARBA00023004"/>
    </source>
</evidence>
<feature type="signal peptide" evidence="4">
    <location>
        <begin position="1"/>
        <end position="20"/>
    </location>
</feature>
<dbReference type="EMBL" id="BRXX01000037">
    <property type="protein sequence ID" value="GMH84425.1"/>
    <property type="molecule type" value="Genomic_DNA"/>
</dbReference>
<organism evidence="6 7">
    <name type="scientific">Triparma verrucosa</name>
    <dbReference type="NCBI Taxonomy" id="1606542"/>
    <lineage>
        <taxon>Eukaryota</taxon>
        <taxon>Sar</taxon>
        <taxon>Stramenopiles</taxon>
        <taxon>Ochrophyta</taxon>
        <taxon>Bolidophyceae</taxon>
        <taxon>Parmales</taxon>
        <taxon>Triparmaceae</taxon>
        <taxon>Triparma</taxon>
    </lineage>
</organism>
<proteinExistence type="inferred from homology"/>